<proteinExistence type="predicted"/>
<dbReference type="AlphaFoldDB" id="X1SKE0"/>
<accession>X1SKE0</accession>
<dbReference type="EMBL" id="BARW01002158">
    <property type="protein sequence ID" value="GAI68259.1"/>
    <property type="molecule type" value="Genomic_DNA"/>
</dbReference>
<gene>
    <name evidence="1" type="ORF">S12H4_06224</name>
</gene>
<dbReference type="GO" id="GO:0006259">
    <property type="term" value="P:DNA metabolic process"/>
    <property type="evidence" value="ECO:0007669"/>
    <property type="project" value="InterPro"/>
</dbReference>
<reference evidence="1" key="1">
    <citation type="journal article" date="2014" name="Front. Microbiol.">
        <title>High frequency of phylogenetically diverse reductive dehalogenase-homologous genes in deep subseafloor sedimentary metagenomes.</title>
        <authorList>
            <person name="Kawai M."/>
            <person name="Futagami T."/>
            <person name="Toyoda A."/>
            <person name="Takaki Y."/>
            <person name="Nishi S."/>
            <person name="Hori S."/>
            <person name="Arai W."/>
            <person name="Tsubouchi T."/>
            <person name="Morono Y."/>
            <person name="Uchiyama I."/>
            <person name="Ito T."/>
            <person name="Fujiyama A."/>
            <person name="Inagaki F."/>
            <person name="Takami H."/>
        </authorList>
    </citation>
    <scope>NUCLEOTIDE SEQUENCE</scope>
    <source>
        <strain evidence="1">Expedition CK06-06</strain>
    </source>
</reference>
<evidence type="ECO:0000313" key="1">
    <source>
        <dbReference type="EMBL" id="GAI68259.1"/>
    </source>
</evidence>
<comment type="caution">
    <text evidence="1">The sequence shown here is derived from an EMBL/GenBank/DDBJ whole genome shotgun (WGS) entry which is preliminary data.</text>
</comment>
<organism evidence="1">
    <name type="scientific">marine sediment metagenome</name>
    <dbReference type="NCBI Taxonomy" id="412755"/>
    <lineage>
        <taxon>unclassified sequences</taxon>
        <taxon>metagenomes</taxon>
        <taxon>ecological metagenomes</taxon>
    </lineage>
</organism>
<name>X1SKE0_9ZZZZ</name>
<dbReference type="GO" id="GO:0003677">
    <property type="term" value="F:DNA binding"/>
    <property type="evidence" value="ECO:0007669"/>
    <property type="project" value="InterPro"/>
</dbReference>
<protein>
    <submittedName>
        <fullName evidence="1">Uncharacterized protein</fullName>
    </submittedName>
</protein>
<sequence>MVEELGKEKSTRLMKYEGVVSLTQKGATEVLETIWPDAPEVEVFKAAMVCHQYGLNPLMHHLFLIPFKRRRQGRVVGEDWVTVLGIKATRLIAHRHGDFSYLDDTPRVMTDEEQKRIYGSVDSTKIMAITKLKDSKGNEASGYGAWPLGEEPYEHILANYPMQTCGYIPATKTPSRQNSRYPSGCLAIFHEA</sequence>
<dbReference type="InterPro" id="IPR018330">
    <property type="entry name" value="RecT_fam"/>
</dbReference>
<dbReference type="Pfam" id="PF03837">
    <property type="entry name" value="RecT"/>
    <property type="match status" value="1"/>
</dbReference>